<evidence type="ECO:0000256" key="2">
    <source>
        <dbReference type="ARBA" id="ARBA00022448"/>
    </source>
</evidence>
<feature type="domain" description="Solute-binding protein family 5" evidence="5">
    <location>
        <begin position="80"/>
        <end position="422"/>
    </location>
</feature>
<accession>A0A561EJP2</accession>
<name>A0A561EJP2_9ACTN</name>
<reference evidence="6 7" key="1">
    <citation type="submission" date="2019-06" db="EMBL/GenBank/DDBJ databases">
        <title>Sequencing the genomes of 1000 actinobacteria strains.</title>
        <authorList>
            <person name="Klenk H.-P."/>
        </authorList>
    </citation>
    <scope>NUCLEOTIDE SEQUENCE [LARGE SCALE GENOMIC DNA]</scope>
    <source>
        <strain evidence="6 7">DSM 41649</strain>
    </source>
</reference>
<dbReference type="OrthoDB" id="5240629at2"/>
<dbReference type="RefSeq" id="WP_145787574.1">
    <property type="nucleotide sequence ID" value="NZ_BAAABR010000018.1"/>
</dbReference>
<gene>
    <name evidence="6" type="ORF">FB465_0771</name>
</gene>
<dbReference type="InterPro" id="IPR039424">
    <property type="entry name" value="SBP_5"/>
</dbReference>
<evidence type="ECO:0000259" key="5">
    <source>
        <dbReference type="Pfam" id="PF00496"/>
    </source>
</evidence>
<dbReference type="PANTHER" id="PTHR30290">
    <property type="entry name" value="PERIPLASMIC BINDING COMPONENT OF ABC TRANSPORTER"/>
    <property type="match status" value="1"/>
</dbReference>
<evidence type="ECO:0000313" key="6">
    <source>
        <dbReference type="EMBL" id="TWE15828.1"/>
    </source>
</evidence>
<evidence type="ECO:0000256" key="4">
    <source>
        <dbReference type="SAM" id="SignalP"/>
    </source>
</evidence>
<evidence type="ECO:0000256" key="3">
    <source>
        <dbReference type="ARBA" id="ARBA00022729"/>
    </source>
</evidence>
<evidence type="ECO:0000313" key="7">
    <source>
        <dbReference type="Proteomes" id="UP000318416"/>
    </source>
</evidence>
<protein>
    <submittedName>
        <fullName evidence="6">Peptide/nickel transport system substrate-binding protein</fullName>
    </submittedName>
</protein>
<keyword evidence="7" id="KW-1185">Reference proteome</keyword>
<dbReference type="InterPro" id="IPR000914">
    <property type="entry name" value="SBP_5_dom"/>
</dbReference>
<dbReference type="PANTHER" id="PTHR30290:SF9">
    <property type="entry name" value="OLIGOPEPTIDE-BINDING PROTEIN APPA"/>
    <property type="match status" value="1"/>
</dbReference>
<dbReference type="Gene3D" id="3.10.105.10">
    <property type="entry name" value="Dipeptide-binding Protein, Domain 3"/>
    <property type="match status" value="1"/>
</dbReference>
<dbReference type="GO" id="GO:1904680">
    <property type="term" value="F:peptide transmembrane transporter activity"/>
    <property type="evidence" value="ECO:0007669"/>
    <property type="project" value="TreeGrafter"/>
</dbReference>
<dbReference type="EMBL" id="VIVR01000001">
    <property type="protein sequence ID" value="TWE15828.1"/>
    <property type="molecule type" value="Genomic_DNA"/>
</dbReference>
<dbReference type="Proteomes" id="UP000318416">
    <property type="component" value="Unassembled WGS sequence"/>
</dbReference>
<sequence>MLRHRTAPALAAIALLTAASVTACGSSATGTSQEQGDTLTVVSASPPASMDPAKANVGSDNWFVNLTYDTVLRMREGGKVDAGLATKWGYVGDGNQTFDFTLRDGVKFADGTPVTAEAVAASLEYSRKNGLNVSWVSAIDSVTATGPLTVRIHCSSPHPNVPHLLTQLLMIGSVISPKGLADPAKLGTQSFGAGPYVLDTANTASGDHYTYTPNPNYWDKSKIHWKKVVIKVVPNPNSALQAVKTGQADIISLNAGQVDTAKSGGLTITKSPIFFMGVNLADREGILAPPLKDVRVRQALNYAVDRQAIAKAVVQDYGQPTDQITLPGLDSYAADYDNHYPYDVAKAKQLLADAGYPNGFSLKMETQGMAGIDLVTQAVVQQWKQIGVSVDLTTDTSIGQWLSNATSKKYSALGFGYGGATGYLASLDWMLPHPTAFNPFASQDPELTRRLAAAAAAPADRAPALYQDVMRYAVDQAWFVAVLRMDGIYAYNAKKVTGFAAAIGYLPDLAWTTAPKA</sequence>
<feature type="chain" id="PRO_5039310739" evidence="4">
    <location>
        <begin position="24"/>
        <end position="517"/>
    </location>
</feature>
<dbReference type="GO" id="GO:0042597">
    <property type="term" value="C:periplasmic space"/>
    <property type="evidence" value="ECO:0007669"/>
    <property type="project" value="UniProtKB-ARBA"/>
</dbReference>
<keyword evidence="3 4" id="KW-0732">Signal</keyword>
<dbReference type="SUPFAM" id="SSF53850">
    <property type="entry name" value="Periplasmic binding protein-like II"/>
    <property type="match status" value="1"/>
</dbReference>
<keyword evidence="2" id="KW-0813">Transport</keyword>
<dbReference type="Pfam" id="PF00496">
    <property type="entry name" value="SBP_bac_5"/>
    <property type="match status" value="1"/>
</dbReference>
<evidence type="ECO:0000256" key="1">
    <source>
        <dbReference type="ARBA" id="ARBA00005695"/>
    </source>
</evidence>
<proteinExistence type="inferred from homology"/>
<dbReference type="PROSITE" id="PS51257">
    <property type="entry name" value="PROKAR_LIPOPROTEIN"/>
    <property type="match status" value="1"/>
</dbReference>
<comment type="caution">
    <text evidence="6">The sequence shown here is derived from an EMBL/GenBank/DDBJ whole genome shotgun (WGS) entry which is preliminary data.</text>
</comment>
<organism evidence="6 7">
    <name type="scientific">Kitasatospora atroaurantiaca</name>
    <dbReference type="NCBI Taxonomy" id="285545"/>
    <lineage>
        <taxon>Bacteria</taxon>
        <taxon>Bacillati</taxon>
        <taxon>Actinomycetota</taxon>
        <taxon>Actinomycetes</taxon>
        <taxon>Kitasatosporales</taxon>
        <taxon>Streptomycetaceae</taxon>
        <taxon>Kitasatospora</taxon>
    </lineage>
</organism>
<comment type="similarity">
    <text evidence="1">Belongs to the bacterial solute-binding protein 5 family.</text>
</comment>
<dbReference type="GO" id="GO:0015833">
    <property type="term" value="P:peptide transport"/>
    <property type="evidence" value="ECO:0007669"/>
    <property type="project" value="TreeGrafter"/>
</dbReference>
<dbReference type="Gene3D" id="3.40.190.10">
    <property type="entry name" value="Periplasmic binding protein-like II"/>
    <property type="match status" value="1"/>
</dbReference>
<dbReference type="GO" id="GO:0043190">
    <property type="term" value="C:ATP-binding cassette (ABC) transporter complex"/>
    <property type="evidence" value="ECO:0007669"/>
    <property type="project" value="InterPro"/>
</dbReference>
<feature type="signal peptide" evidence="4">
    <location>
        <begin position="1"/>
        <end position="23"/>
    </location>
</feature>
<dbReference type="InterPro" id="IPR030678">
    <property type="entry name" value="Peptide/Ni-bd"/>
</dbReference>
<dbReference type="Gene3D" id="3.90.76.10">
    <property type="entry name" value="Dipeptide-binding Protein, Domain 1"/>
    <property type="match status" value="1"/>
</dbReference>
<dbReference type="PIRSF" id="PIRSF002741">
    <property type="entry name" value="MppA"/>
    <property type="match status" value="1"/>
</dbReference>
<dbReference type="AlphaFoldDB" id="A0A561EJP2"/>